<dbReference type="Proteomes" id="UP000183015">
    <property type="component" value="Unassembled WGS sequence"/>
</dbReference>
<accession>A0A1H7X794</accession>
<dbReference type="OrthoDB" id="4351138at2"/>
<protein>
    <recommendedName>
        <fullName evidence="3">Winged helix DNA-binding domain-containing protein</fullName>
    </recommendedName>
</protein>
<dbReference type="AlphaFoldDB" id="A0A1H7X794"/>
<evidence type="ECO:0000313" key="1">
    <source>
        <dbReference type="EMBL" id="SEM29535.1"/>
    </source>
</evidence>
<sequence>MAGLPRTAQTGHDYLARFAGSASGGWLALVSRDPAKPSNGVSRPALDRLLRDGLVQLGDHTGRGRPIHVTQLGHAVLDSQEAPEADMADARLASYLHNRK</sequence>
<dbReference type="EMBL" id="FOAZ01000023">
    <property type="protein sequence ID" value="SEM29535.1"/>
    <property type="molecule type" value="Genomic_DNA"/>
</dbReference>
<evidence type="ECO:0000313" key="2">
    <source>
        <dbReference type="Proteomes" id="UP000183015"/>
    </source>
</evidence>
<organism evidence="1 2">
    <name type="scientific">Streptacidiphilus jiangxiensis</name>
    <dbReference type="NCBI Taxonomy" id="235985"/>
    <lineage>
        <taxon>Bacteria</taxon>
        <taxon>Bacillati</taxon>
        <taxon>Actinomycetota</taxon>
        <taxon>Actinomycetes</taxon>
        <taxon>Kitasatosporales</taxon>
        <taxon>Streptomycetaceae</taxon>
        <taxon>Streptacidiphilus</taxon>
    </lineage>
</organism>
<evidence type="ECO:0008006" key="3">
    <source>
        <dbReference type="Google" id="ProtNLM"/>
    </source>
</evidence>
<dbReference type="STRING" id="235985.SAMN05414137_1238"/>
<proteinExistence type="predicted"/>
<reference evidence="2" key="1">
    <citation type="submission" date="2016-10" db="EMBL/GenBank/DDBJ databases">
        <authorList>
            <person name="Varghese N."/>
        </authorList>
    </citation>
    <scope>NUCLEOTIDE SEQUENCE [LARGE SCALE GENOMIC DNA]</scope>
    <source>
        <strain evidence="2">DSM 45096 / BCRC 16803 / CGMCC 4.1857 / CIP 109030 / JCM 12277 / KCTC 19219 / NBRC 100920 / 33214</strain>
    </source>
</reference>
<dbReference type="eggNOG" id="ENOG502ZXF7">
    <property type="taxonomic scope" value="Bacteria"/>
</dbReference>
<keyword evidence="2" id="KW-1185">Reference proteome</keyword>
<name>A0A1H7X794_STRJI</name>
<dbReference type="RefSeq" id="WP_042457638.1">
    <property type="nucleotide sequence ID" value="NZ_BBPN01000048.1"/>
</dbReference>
<gene>
    <name evidence="1" type="ORF">SAMN05414137_1238</name>
</gene>